<keyword evidence="4" id="KW-1015">Disulfide bond</keyword>
<dbReference type="GO" id="GO:0008061">
    <property type="term" value="F:chitin binding"/>
    <property type="evidence" value="ECO:0007669"/>
    <property type="project" value="UniProtKB-KW"/>
</dbReference>
<evidence type="ECO:0000256" key="5">
    <source>
        <dbReference type="ARBA" id="ARBA00023180"/>
    </source>
</evidence>
<dbReference type="InterPro" id="IPR051940">
    <property type="entry name" value="Chitin_bind-dev_reg"/>
</dbReference>
<keyword evidence="3" id="KW-0677">Repeat</keyword>
<dbReference type="PANTHER" id="PTHR23301">
    <property type="entry name" value="CHITIN BINDING PERITROPHIN-A"/>
    <property type="match status" value="1"/>
</dbReference>
<dbReference type="AlphaFoldDB" id="A0A9W9YS41"/>
<evidence type="ECO:0000256" key="4">
    <source>
        <dbReference type="ARBA" id="ARBA00023157"/>
    </source>
</evidence>
<dbReference type="PANTHER" id="PTHR23301:SF0">
    <property type="entry name" value="CHITIN-BINDING TYPE-2 DOMAIN-CONTAINING PROTEIN-RELATED"/>
    <property type="match status" value="1"/>
</dbReference>
<dbReference type="InterPro" id="IPR002557">
    <property type="entry name" value="Chitin-bd_dom"/>
</dbReference>
<sequence length="111" mass="12468">MFYGDRVEKGCQVFSSRGPVIYTDMMSLTRVFLAVILSSALLCFIEPTSGAEFCEDKADGNYKDPDNCYGFITCANQITYFRSCPEGLMYNEKTDQCDYPENVQCSTEVIG</sequence>
<keyword evidence="5" id="KW-0325">Glycoprotein</keyword>
<gene>
    <name evidence="7" type="ORF">OS493_007844</name>
</gene>
<evidence type="ECO:0000313" key="7">
    <source>
        <dbReference type="EMBL" id="KAJ7365193.1"/>
    </source>
</evidence>
<dbReference type="SUPFAM" id="SSF57625">
    <property type="entry name" value="Invertebrate chitin-binding proteins"/>
    <property type="match status" value="1"/>
</dbReference>
<evidence type="ECO:0000256" key="3">
    <source>
        <dbReference type="ARBA" id="ARBA00022737"/>
    </source>
</evidence>
<dbReference type="InterPro" id="IPR036508">
    <property type="entry name" value="Chitin-bd_dom_sf"/>
</dbReference>
<keyword evidence="2" id="KW-0732">Signal</keyword>
<accession>A0A9W9YS41</accession>
<dbReference type="SMART" id="SM00494">
    <property type="entry name" value="ChtBD2"/>
    <property type="match status" value="1"/>
</dbReference>
<dbReference type="OrthoDB" id="6021959at2759"/>
<keyword evidence="8" id="KW-1185">Reference proteome</keyword>
<evidence type="ECO:0000259" key="6">
    <source>
        <dbReference type="PROSITE" id="PS50940"/>
    </source>
</evidence>
<proteinExistence type="predicted"/>
<dbReference type="GO" id="GO:0005576">
    <property type="term" value="C:extracellular region"/>
    <property type="evidence" value="ECO:0007669"/>
    <property type="project" value="InterPro"/>
</dbReference>
<dbReference type="Pfam" id="PF01607">
    <property type="entry name" value="CBM_14"/>
    <property type="match status" value="1"/>
</dbReference>
<organism evidence="7 8">
    <name type="scientific">Desmophyllum pertusum</name>
    <dbReference type="NCBI Taxonomy" id="174260"/>
    <lineage>
        <taxon>Eukaryota</taxon>
        <taxon>Metazoa</taxon>
        <taxon>Cnidaria</taxon>
        <taxon>Anthozoa</taxon>
        <taxon>Hexacorallia</taxon>
        <taxon>Scleractinia</taxon>
        <taxon>Caryophylliina</taxon>
        <taxon>Caryophylliidae</taxon>
        <taxon>Desmophyllum</taxon>
    </lineage>
</organism>
<evidence type="ECO:0000256" key="1">
    <source>
        <dbReference type="ARBA" id="ARBA00022669"/>
    </source>
</evidence>
<comment type="caution">
    <text evidence="7">The sequence shown here is derived from an EMBL/GenBank/DDBJ whole genome shotgun (WGS) entry which is preliminary data.</text>
</comment>
<protein>
    <recommendedName>
        <fullName evidence="6">Chitin-binding type-2 domain-containing protein</fullName>
    </recommendedName>
</protein>
<dbReference type="Proteomes" id="UP001163046">
    <property type="component" value="Unassembled WGS sequence"/>
</dbReference>
<keyword evidence="1" id="KW-0147">Chitin-binding</keyword>
<feature type="domain" description="Chitin-binding type-2" evidence="6">
    <location>
        <begin position="51"/>
        <end position="107"/>
    </location>
</feature>
<name>A0A9W9YS41_9CNID</name>
<dbReference type="Gene3D" id="2.170.140.10">
    <property type="entry name" value="Chitin binding domain"/>
    <property type="match status" value="1"/>
</dbReference>
<reference evidence="7" key="1">
    <citation type="submission" date="2023-01" db="EMBL/GenBank/DDBJ databases">
        <title>Genome assembly of the deep-sea coral Lophelia pertusa.</title>
        <authorList>
            <person name="Herrera S."/>
            <person name="Cordes E."/>
        </authorList>
    </citation>
    <scope>NUCLEOTIDE SEQUENCE</scope>
    <source>
        <strain evidence="7">USNM1676648</strain>
        <tissue evidence="7">Polyp</tissue>
    </source>
</reference>
<evidence type="ECO:0000313" key="8">
    <source>
        <dbReference type="Proteomes" id="UP001163046"/>
    </source>
</evidence>
<evidence type="ECO:0000256" key="2">
    <source>
        <dbReference type="ARBA" id="ARBA00022729"/>
    </source>
</evidence>
<dbReference type="PROSITE" id="PS50940">
    <property type="entry name" value="CHIT_BIND_II"/>
    <property type="match status" value="1"/>
</dbReference>
<dbReference type="EMBL" id="MU827304">
    <property type="protein sequence ID" value="KAJ7365193.1"/>
    <property type="molecule type" value="Genomic_DNA"/>
</dbReference>